<keyword evidence="2 7" id="KW-0808">Transferase</keyword>
<evidence type="ECO:0000256" key="2">
    <source>
        <dbReference type="ARBA" id="ARBA00022679"/>
    </source>
</evidence>
<name>A0A7S0DM18_9EUKA</name>
<keyword evidence="5 7" id="KW-0472">Membrane</keyword>
<dbReference type="EMBL" id="HBEM01025440">
    <property type="protein sequence ID" value="CAD8458316.1"/>
    <property type="molecule type" value="Transcribed_RNA"/>
</dbReference>
<sequence>MKTNLGLVLGLVVWTIISFSVNVPGVLKAFGLGGGIGVIVLFYSLVGCMLTSYLRTSFTNPGRVTPDLEAKIQRNNGPSLVRCKHCEGKVKPERAHHCSACGRCTLKMDHHCPWVDNCVGFRNYKFFLLFLCYATMAIILGFIALVFVVLNRDTLGDWEKAVIANLALLGLVGLCVVCLCCNHFSYLLWNLTTLEDLRTDHPSDQYDIGTYENIRSVCGDSPLVWCLPCIWGVTRYDGTSWKIFEEGVHLDGKMNT</sequence>
<evidence type="ECO:0000313" key="9">
    <source>
        <dbReference type="EMBL" id="CAD8458316.1"/>
    </source>
</evidence>
<keyword evidence="3 7" id="KW-0812">Transmembrane</keyword>
<dbReference type="PANTHER" id="PTHR12246">
    <property type="entry name" value="PALMITOYLTRANSFERASE ZDHHC16"/>
    <property type="match status" value="1"/>
</dbReference>
<gene>
    <name evidence="9" type="ORF">LAMO00422_LOCUS17267</name>
</gene>
<evidence type="ECO:0000259" key="8">
    <source>
        <dbReference type="Pfam" id="PF01529"/>
    </source>
</evidence>
<reference evidence="9" key="1">
    <citation type="submission" date="2021-01" db="EMBL/GenBank/DDBJ databases">
        <authorList>
            <person name="Corre E."/>
            <person name="Pelletier E."/>
            <person name="Niang G."/>
            <person name="Scheremetjew M."/>
            <person name="Finn R."/>
            <person name="Kale V."/>
            <person name="Holt S."/>
            <person name="Cochrane G."/>
            <person name="Meng A."/>
            <person name="Brown T."/>
            <person name="Cohen L."/>
        </authorList>
    </citation>
    <scope>NUCLEOTIDE SEQUENCE</scope>
    <source>
        <strain evidence="9">CCMP2058</strain>
    </source>
</reference>
<feature type="domain" description="Palmitoyltransferase DHHC" evidence="8">
    <location>
        <begin position="83"/>
        <end position="197"/>
    </location>
</feature>
<dbReference type="PROSITE" id="PS50216">
    <property type="entry name" value="DHHC"/>
    <property type="match status" value="1"/>
</dbReference>
<dbReference type="Pfam" id="PF01529">
    <property type="entry name" value="DHHC"/>
    <property type="match status" value="1"/>
</dbReference>
<feature type="transmembrane region" description="Helical" evidence="7">
    <location>
        <begin position="126"/>
        <end position="150"/>
    </location>
</feature>
<keyword evidence="4 7" id="KW-1133">Transmembrane helix</keyword>
<dbReference type="AlphaFoldDB" id="A0A7S0DM18"/>
<proteinExistence type="inferred from homology"/>
<evidence type="ECO:0000256" key="1">
    <source>
        <dbReference type="ARBA" id="ARBA00004141"/>
    </source>
</evidence>
<evidence type="ECO:0000256" key="3">
    <source>
        <dbReference type="ARBA" id="ARBA00022692"/>
    </source>
</evidence>
<comment type="catalytic activity">
    <reaction evidence="7">
        <text>L-cysteinyl-[protein] + hexadecanoyl-CoA = S-hexadecanoyl-L-cysteinyl-[protein] + CoA</text>
        <dbReference type="Rhea" id="RHEA:36683"/>
        <dbReference type="Rhea" id="RHEA-COMP:10131"/>
        <dbReference type="Rhea" id="RHEA-COMP:11032"/>
        <dbReference type="ChEBI" id="CHEBI:29950"/>
        <dbReference type="ChEBI" id="CHEBI:57287"/>
        <dbReference type="ChEBI" id="CHEBI:57379"/>
        <dbReference type="ChEBI" id="CHEBI:74151"/>
        <dbReference type="EC" id="2.3.1.225"/>
    </reaction>
</comment>
<evidence type="ECO:0000256" key="6">
    <source>
        <dbReference type="ARBA" id="ARBA00023315"/>
    </source>
</evidence>
<dbReference type="InterPro" id="IPR001594">
    <property type="entry name" value="Palmitoyltrfase_DHHC"/>
</dbReference>
<feature type="transmembrane region" description="Helical" evidence="7">
    <location>
        <begin position="162"/>
        <end position="189"/>
    </location>
</feature>
<comment type="similarity">
    <text evidence="7">Belongs to the DHHC palmitoyltransferase family.</text>
</comment>
<protein>
    <recommendedName>
        <fullName evidence="7">Palmitoyltransferase</fullName>
        <ecNumber evidence="7">2.3.1.225</ecNumber>
    </recommendedName>
</protein>
<organism evidence="9">
    <name type="scientific">Amorphochlora amoebiformis</name>
    <dbReference type="NCBI Taxonomy" id="1561963"/>
    <lineage>
        <taxon>Eukaryota</taxon>
        <taxon>Sar</taxon>
        <taxon>Rhizaria</taxon>
        <taxon>Cercozoa</taxon>
        <taxon>Chlorarachniophyceae</taxon>
        <taxon>Amorphochlora</taxon>
    </lineage>
</organism>
<feature type="transmembrane region" description="Helical" evidence="7">
    <location>
        <begin position="30"/>
        <end position="54"/>
    </location>
</feature>
<evidence type="ECO:0000256" key="7">
    <source>
        <dbReference type="RuleBase" id="RU079119"/>
    </source>
</evidence>
<evidence type="ECO:0000256" key="5">
    <source>
        <dbReference type="ARBA" id="ARBA00023136"/>
    </source>
</evidence>
<accession>A0A7S0DM18</accession>
<dbReference type="EC" id="2.3.1.225" evidence="7"/>
<dbReference type="GO" id="GO:0016020">
    <property type="term" value="C:membrane"/>
    <property type="evidence" value="ECO:0007669"/>
    <property type="project" value="UniProtKB-SubCell"/>
</dbReference>
<evidence type="ECO:0000256" key="4">
    <source>
        <dbReference type="ARBA" id="ARBA00022989"/>
    </source>
</evidence>
<comment type="subcellular location">
    <subcellularLocation>
        <location evidence="1">Membrane</location>
        <topology evidence="1">Multi-pass membrane protein</topology>
    </subcellularLocation>
</comment>
<dbReference type="InterPro" id="IPR039859">
    <property type="entry name" value="PFA4/ZDH16/20/ERF2-like"/>
</dbReference>
<comment type="domain">
    <text evidence="7">The DHHC domain is required for palmitoyltransferase activity.</text>
</comment>
<keyword evidence="6 7" id="KW-0012">Acyltransferase</keyword>
<dbReference type="GO" id="GO:0019706">
    <property type="term" value="F:protein-cysteine S-palmitoyltransferase activity"/>
    <property type="evidence" value="ECO:0007669"/>
    <property type="project" value="UniProtKB-EC"/>
</dbReference>